<comment type="caution">
    <text evidence="1">The sequence shown here is derived from an EMBL/GenBank/DDBJ whole genome shotgun (WGS) entry which is preliminary data.</text>
</comment>
<proteinExistence type="predicted"/>
<organism evidence="1 2">
    <name type="scientific">Aureibacillus halotolerans</name>
    <dbReference type="NCBI Taxonomy" id="1508390"/>
    <lineage>
        <taxon>Bacteria</taxon>
        <taxon>Bacillati</taxon>
        <taxon>Bacillota</taxon>
        <taxon>Bacilli</taxon>
        <taxon>Bacillales</taxon>
        <taxon>Bacillaceae</taxon>
        <taxon>Aureibacillus</taxon>
    </lineage>
</organism>
<keyword evidence="2" id="KW-1185">Reference proteome</keyword>
<dbReference type="AlphaFoldDB" id="A0A4V3D5Z8"/>
<gene>
    <name evidence="1" type="ORF">EV213_10275</name>
</gene>
<dbReference type="Pfam" id="PF26325">
    <property type="entry name" value="YhjD"/>
    <property type="match status" value="1"/>
</dbReference>
<dbReference type="RefSeq" id="WP_133578944.1">
    <property type="nucleotide sequence ID" value="NZ_SNYJ01000002.1"/>
</dbReference>
<sequence length="135" mass="16462">MVPRSNYLSSEEIQWIDAYIDIYYARKVIERDQLALMSFHGKVKFPHLYETLQNDILHQLSRSSYEVRKQLRLHHITLHKLEDQRLYNGANQIGFLIRFRGYEKKRLLHSVRLKQRIEKRLLGFFHCHRKVSERL</sequence>
<protein>
    <submittedName>
        <fullName evidence="1">Uncharacterized protein</fullName>
    </submittedName>
</protein>
<accession>A0A4V3D5Z8</accession>
<dbReference type="EMBL" id="SNYJ01000002">
    <property type="protein sequence ID" value="TDQ42047.1"/>
    <property type="molecule type" value="Genomic_DNA"/>
</dbReference>
<evidence type="ECO:0000313" key="2">
    <source>
        <dbReference type="Proteomes" id="UP000295632"/>
    </source>
</evidence>
<name>A0A4V3D5Z8_9BACI</name>
<dbReference type="Proteomes" id="UP000295632">
    <property type="component" value="Unassembled WGS sequence"/>
</dbReference>
<reference evidence="1 2" key="1">
    <citation type="submission" date="2019-03" db="EMBL/GenBank/DDBJ databases">
        <title>Genomic Encyclopedia of Type Strains, Phase IV (KMG-IV): sequencing the most valuable type-strain genomes for metagenomic binning, comparative biology and taxonomic classification.</title>
        <authorList>
            <person name="Goeker M."/>
        </authorList>
    </citation>
    <scope>NUCLEOTIDE SEQUENCE [LARGE SCALE GENOMIC DNA]</scope>
    <source>
        <strain evidence="1 2">DSM 28697</strain>
    </source>
</reference>
<dbReference type="InterPro" id="IPR058600">
    <property type="entry name" value="YhjD-like"/>
</dbReference>
<evidence type="ECO:0000313" key="1">
    <source>
        <dbReference type="EMBL" id="TDQ42047.1"/>
    </source>
</evidence>